<evidence type="ECO:0000313" key="4">
    <source>
        <dbReference type="Proteomes" id="UP000053424"/>
    </source>
</evidence>
<keyword evidence="4" id="KW-1185">Reference proteome</keyword>
<feature type="region of interest" description="Disordered" evidence="1">
    <location>
        <begin position="605"/>
        <end position="638"/>
    </location>
</feature>
<feature type="compositionally biased region" description="Low complexity" evidence="1">
    <location>
        <begin position="95"/>
        <end position="112"/>
    </location>
</feature>
<evidence type="ECO:0000313" key="3">
    <source>
        <dbReference type="EMBL" id="KIM47257.1"/>
    </source>
</evidence>
<reference evidence="3 4" key="1">
    <citation type="submission" date="2014-04" db="EMBL/GenBank/DDBJ databases">
        <authorList>
            <consortium name="DOE Joint Genome Institute"/>
            <person name="Kuo A."/>
            <person name="Gay G."/>
            <person name="Dore J."/>
            <person name="Kohler A."/>
            <person name="Nagy L.G."/>
            <person name="Floudas D."/>
            <person name="Copeland A."/>
            <person name="Barry K.W."/>
            <person name="Cichocki N."/>
            <person name="Veneault-Fourrey C."/>
            <person name="LaButti K."/>
            <person name="Lindquist E.A."/>
            <person name="Lipzen A."/>
            <person name="Lundell T."/>
            <person name="Morin E."/>
            <person name="Murat C."/>
            <person name="Sun H."/>
            <person name="Tunlid A."/>
            <person name="Henrissat B."/>
            <person name="Grigoriev I.V."/>
            <person name="Hibbett D.S."/>
            <person name="Martin F."/>
            <person name="Nordberg H.P."/>
            <person name="Cantor M.N."/>
            <person name="Hua S.X."/>
        </authorList>
    </citation>
    <scope>NUCLEOTIDE SEQUENCE [LARGE SCALE GENOMIC DNA]</scope>
    <source>
        <strain evidence="4">h7</strain>
    </source>
</reference>
<protein>
    <submittedName>
        <fullName evidence="3">Uncharacterized protein</fullName>
    </submittedName>
</protein>
<dbReference type="EMBL" id="KN831770">
    <property type="protein sequence ID" value="KIM47257.1"/>
    <property type="molecule type" value="Genomic_DNA"/>
</dbReference>
<dbReference type="AlphaFoldDB" id="A0A0C2Z222"/>
<gene>
    <name evidence="3" type="ORF">M413DRAFT_271799</name>
</gene>
<feature type="region of interest" description="Disordered" evidence="1">
    <location>
        <begin position="434"/>
        <end position="453"/>
    </location>
</feature>
<feature type="region of interest" description="Disordered" evidence="1">
    <location>
        <begin position="1"/>
        <end position="124"/>
    </location>
</feature>
<dbReference type="OrthoDB" id="2563277at2759"/>
<keyword evidence="2" id="KW-1133">Transmembrane helix</keyword>
<organism evidence="3 4">
    <name type="scientific">Hebeloma cylindrosporum</name>
    <dbReference type="NCBI Taxonomy" id="76867"/>
    <lineage>
        <taxon>Eukaryota</taxon>
        <taxon>Fungi</taxon>
        <taxon>Dikarya</taxon>
        <taxon>Basidiomycota</taxon>
        <taxon>Agaricomycotina</taxon>
        <taxon>Agaricomycetes</taxon>
        <taxon>Agaricomycetidae</taxon>
        <taxon>Agaricales</taxon>
        <taxon>Agaricineae</taxon>
        <taxon>Hymenogastraceae</taxon>
        <taxon>Hebeloma</taxon>
    </lineage>
</organism>
<feature type="compositionally biased region" description="Basic and acidic residues" evidence="1">
    <location>
        <begin position="434"/>
        <end position="448"/>
    </location>
</feature>
<feature type="region of interest" description="Disordered" evidence="1">
    <location>
        <begin position="651"/>
        <end position="730"/>
    </location>
</feature>
<proteinExistence type="predicted"/>
<name>A0A0C2Z222_HEBCY</name>
<feature type="compositionally biased region" description="Acidic residues" evidence="1">
    <location>
        <begin position="22"/>
        <end position="32"/>
    </location>
</feature>
<dbReference type="STRING" id="686832.A0A0C2Z222"/>
<dbReference type="HOGENOM" id="CLU_293561_0_0_1"/>
<accession>A0A0C2Z222</accession>
<evidence type="ECO:0000256" key="1">
    <source>
        <dbReference type="SAM" id="MobiDB-lite"/>
    </source>
</evidence>
<feature type="compositionally biased region" description="Gly residues" evidence="1">
    <location>
        <begin position="1"/>
        <end position="10"/>
    </location>
</feature>
<feature type="transmembrane region" description="Helical" evidence="2">
    <location>
        <begin position="991"/>
        <end position="1009"/>
    </location>
</feature>
<keyword evidence="2" id="KW-0812">Transmembrane</keyword>
<feature type="region of interest" description="Disordered" evidence="1">
    <location>
        <begin position="902"/>
        <end position="931"/>
    </location>
</feature>
<sequence length="1035" mass="110221">MPLGGMGLGGAFELSAAKDGQQEEEEESAFDDDVSRIVDVQLPSWSNTTGSNSNSTANANANSDEDKSNESESLQIAALGQSNSRSRLVDVQEPSGLLLSASTSSSNSTGSTRPSDGELDRSFRFGGLPKGVQAVVVDAHRQEMERELTLSDIIPPPAHARNISLGAALDSSLLRGQDQPQANQPTLSDADPSADLDSAALEDDSVLKSIYAKILEALPPAVPRPKRIDPGVANSGVVVSQGSSISVSEGELRETSNLNLKVEDKASNVPPIGKTQPLVVAAKSKGTSRTTTTTTALNQNVHERRKSVYKGPSASRPASGISFEGFTSFEEVRRGWEFTGGDRPGFYPPPVPAIPSDLNADSFSFGSNSGGGYSYYGHAANSNAGSRRTAAPPHKRHESVFSIASVSSYGHVINPGSVDPFDYGALTMPSLRERPMSEDESSGSHEDGSSVSMSMSVDDTFAFVVEQRRLHGGGGGMGGRGWRVRQRVESDASSFYFRPGAGAGHRRRESNMSVSSSFAGHGGGMMSMPPVSLYNRNAVGHSRNDSSASASSVGGFSYARYGAARNHRRDMSVDGMEVDMDNMSVISEGGRDFEAMRRERVEMGRPGVGEKMFGSPGDDEDDEEDVRRPPFGLTRIDASLGGDFEGTYDYYDSILDGSDEPPRRPSSVVSGGSGESRSGDNEYEDSLFEKTGYRSSMEVDGDDESSVFGRRKAGGAAEQQGGGGRARGLLFPPNANASNRFSMISNQSLSVGGVSDGNVDDTMISMLGGGHARRRSVGSIIEASPCVRVRGVVRKRKRAAVILPPPTHPIHGPYDSGSEVEHPRAKSAFAPYDEEEAYNRSSLAHELSGVLGVEDVNLKGHRPRMSFDSWVSIDVDNRGSNSYGYDYDYAPDSPHRVKSARLGSGAGDANNNLNSKKSPIGSGPIRPPTIASASTSTLASAFRFGGERMIRAQTGMLVGRPSLEEGCLTADGDGEDVGMSVSIGGGGLGRAGLRMSFFSFFLLFSFYSYRLMLKLSFYNHQTDLHLYSPGQPPRL</sequence>
<evidence type="ECO:0000256" key="2">
    <source>
        <dbReference type="SAM" id="Phobius"/>
    </source>
</evidence>
<feature type="compositionally biased region" description="Low complexity" evidence="1">
    <location>
        <begin position="44"/>
        <end position="62"/>
    </location>
</feature>
<dbReference type="Proteomes" id="UP000053424">
    <property type="component" value="Unassembled WGS sequence"/>
</dbReference>
<keyword evidence="2" id="KW-0472">Membrane</keyword>
<reference evidence="4" key="2">
    <citation type="submission" date="2015-01" db="EMBL/GenBank/DDBJ databases">
        <title>Evolutionary Origins and Diversification of the Mycorrhizal Mutualists.</title>
        <authorList>
            <consortium name="DOE Joint Genome Institute"/>
            <consortium name="Mycorrhizal Genomics Consortium"/>
            <person name="Kohler A."/>
            <person name="Kuo A."/>
            <person name="Nagy L.G."/>
            <person name="Floudas D."/>
            <person name="Copeland A."/>
            <person name="Barry K.W."/>
            <person name="Cichocki N."/>
            <person name="Veneault-Fourrey C."/>
            <person name="LaButti K."/>
            <person name="Lindquist E.A."/>
            <person name="Lipzen A."/>
            <person name="Lundell T."/>
            <person name="Morin E."/>
            <person name="Murat C."/>
            <person name="Riley R."/>
            <person name="Ohm R."/>
            <person name="Sun H."/>
            <person name="Tunlid A."/>
            <person name="Henrissat B."/>
            <person name="Grigoriev I.V."/>
            <person name="Hibbett D.S."/>
            <person name="Martin F."/>
        </authorList>
    </citation>
    <scope>NUCLEOTIDE SEQUENCE [LARGE SCALE GENOMIC DNA]</scope>
    <source>
        <strain evidence="4">h7</strain>
    </source>
</reference>